<dbReference type="EMBL" id="BMAV01000321">
    <property type="protein sequence ID" value="GFY37496.1"/>
    <property type="molecule type" value="Genomic_DNA"/>
</dbReference>
<evidence type="ECO:0000313" key="2">
    <source>
        <dbReference type="EMBL" id="GFY37496.1"/>
    </source>
</evidence>
<dbReference type="InterPro" id="IPR013783">
    <property type="entry name" value="Ig-like_fold"/>
</dbReference>
<dbReference type="InterPro" id="IPR003598">
    <property type="entry name" value="Ig_sub2"/>
</dbReference>
<dbReference type="InterPro" id="IPR007110">
    <property type="entry name" value="Ig-like_dom"/>
</dbReference>
<sequence length="142" mass="16381">MESVHPDWWTRKEKLGVAKLVGLSSIKNQSPKFMLSRRVSHIPQLVLRLGSKLRHFRIQEGNDVYMECDIRANPWVTEIGWTFEGRELHTNVSAGLIISNQSLVLQRVQRTNRGHYTCSASNTEGIGESKPLYLSIQCEYYY</sequence>
<proteinExistence type="predicted"/>
<feature type="domain" description="Ig-like" evidence="1">
    <location>
        <begin position="43"/>
        <end position="135"/>
    </location>
</feature>
<dbReference type="Pfam" id="PF13927">
    <property type="entry name" value="Ig_3"/>
    <property type="match status" value="1"/>
</dbReference>
<protein>
    <submittedName>
        <fullName evidence="2">Ig-like domain-containing protein</fullName>
    </submittedName>
</protein>
<dbReference type="AlphaFoldDB" id="A0A8X6WPM2"/>
<reference evidence="2" key="1">
    <citation type="submission" date="2020-08" db="EMBL/GenBank/DDBJ databases">
        <title>Multicomponent nature underlies the extraordinary mechanical properties of spider dragline silk.</title>
        <authorList>
            <person name="Kono N."/>
            <person name="Nakamura H."/>
            <person name="Mori M."/>
            <person name="Yoshida Y."/>
            <person name="Ohtoshi R."/>
            <person name="Malay A.D."/>
            <person name="Moran D.A.P."/>
            <person name="Tomita M."/>
            <person name="Numata K."/>
            <person name="Arakawa K."/>
        </authorList>
    </citation>
    <scope>NUCLEOTIDE SEQUENCE</scope>
</reference>
<dbReference type="PANTHER" id="PTHR23278:SF19">
    <property type="entry name" value="OBSCURIN"/>
    <property type="match status" value="1"/>
</dbReference>
<accession>A0A8X6WPM2</accession>
<gene>
    <name evidence="2" type="primary">NCL1_11705</name>
    <name evidence="2" type="ORF">TNIN_329931</name>
</gene>
<dbReference type="InterPro" id="IPR003599">
    <property type="entry name" value="Ig_sub"/>
</dbReference>
<organism evidence="2 3">
    <name type="scientific">Trichonephila inaurata madagascariensis</name>
    <dbReference type="NCBI Taxonomy" id="2747483"/>
    <lineage>
        <taxon>Eukaryota</taxon>
        <taxon>Metazoa</taxon>
        <taxon>Ecdysozoa</taxon>
        <taxon>Arthropoda</taxon>
        <taxon>Chelicerata</taxon>
        <taxon>Arachnida</taxon>
        <taxon>Araneae</taxon>
        <taxon>Araneomorphae</taxon>
        <taxon>Entelegynae</taxon>
        <taxon>Araneoidea</taxon>
        <taxon>Nephilidae</taxon>
        <taxon>Trichonephila</taxon>
        <taxon>Trichonephila inaurata</taxon>
    </lineage>
</organism>
<evidence type="ECO:0000259" key="1">
    <source>
        <dbReference type="PROSITE" id="PS50835"/>
    </source>
</evidence>
<dbReference type="OrthoDB" id="5843397at2759"/>
<dbReference type="PANTHER" id="PTHR23278">
    <property type="entry name" value="SIDESTEP PROTEIN"/>
    <property type="match status" value="1"/>
</dbReference>
<comment type="caution">
    <text evidence="2">The sequence shown here is derived from an EMBL/GenBank/DDBJ whole genome shotgun (WGS) entry which is preliminary data.</text>
</comment>
<dbReference type="PROSITE" id="PS50835">
    <property type="entry name" value="IG_LIKE"/>
    <property type="match status" value="1"/>
</dbReference>
<name>A0A8X6WPM2_9ARAC</name>
<dbReference type="SMART" id="SM00409">
    <property type="entry name" value="IG"/>
    <property type="match status" value="1"/>
</dbReference>
<dbReference type="Proteomes" id="UP000886998">
    <property type="component" value="Unassembled WGS sequence"/>
</dbReference>
<dbReference type="SMART" id="SM00408">
    <property type="entry name" value="IGc2"/>
    <property type="match status" value="1"/>
</dbReference>
<evidence type="ECO:0000313" key="3">
    <source>
        <dbReference type="Proteomes" id="UP000886998"/>
    </source>
</evidence>
<dbReference type="Gene3D" id="2.60.40.10">
    <property type="entry name" value="Immunoglobulins"/>
    <property type="match status" value="1"/>
</dbReference>
<dbReference type="SUPFAM" id="SSF48726">
    <property type="entry name" value="Immunoglobulin"/>
    <property type="match status" value="1"/>
</dbReference>
<dbReference type="InterPro" id="IPR036179">
    <property type="entry name" value="Ig-like_dom_sf"/>
</dbReference>
<keyword evidence="3" id="KW-1185">Reference proteome</keyword>